<evidence type="ECO:0000313" key="3">
    <source>
        <dbReference type="Proteomes" id="UP000318709"/>
    </source>
</evidence>
<evidence type="ECO:0000256" key="1">
    <source>
        <dbReference type="SAM" id="Phobius"/>
    </source>
</evidence>
<gene>
    <name evidence="2" type="ORF">E3E12_05140</name>
</gene>
<keyword evidence="1" id="KW-0472">Membrane</keyword>
<feature type="transmembrane region" description="Helical" evidence="1">
    <location>
        <begin position="75"/>
        <end position="93"/>
    </location>
</feature>
<evidence type="ECO:0008006" key="4">
    <source>
        <dbReference type="Google" id="ProtNLM"/>
    </source>
</evidence>
<dbReference type="AlphaFoldDB" id="A0A4Y6U8Z4"/>
<keyword evidence="3" id="KW-1185">Reference proteome</keyword>
<keyword evidence="1" id="KW-1133">Transmembrane helix</keyword>
<dbReference type="KEGG" id="swf:E3E12_05140"/>
<protein>
    <recommendedName>
        <fullName evidence="4">DUF883 family protein</fullName>
    </recommendedName>
</protein>
<reference evidence="2 3" key="1">
    <citation type="submission" date="2019-03" db="EMBL/GenBank/DDBJ databases">
        <title>The complete genome sequence of Swingsia_sp. F3b2 LMG30590(T).</title>
        <authorList>
            <person name="Chua K.-O."/>
            <person name="Chan K.-G."/>
            <person name="See-Too W.-S."/>
        </authorList>
    </citation>
    <scope>NUCLEOTIDE SEQUENCE [LARGE SCALE GENOMIC DNA]</scope>
    <source>
        <strain evidence="2 3">F3b2</strain>
    </source>
</reference>
<dbReference type="EMBL" id="CP038231">
    <property type="protein sequence ID" value="QDH13674.1"/>
    <property type="molecule type" value="Genomic_DNA"/>
</dbReference>
<organism evidence="2 3">
    <name type="scientific">Formicincola oecophyllae</name>
    <dbReference type="NCBI Taxonomy" id="2558361"/>
    <lineage>
        <taxon>Bacteria</taxon>
        <taxon>Pseudomonadati</taxon>
        <taxon>Pseudomonadota</taxon>
        <taxon>Alphaproteobacteria</taxon>
        <taxon>Acetobacterales</taxon>
        <taxon>Acetobacteraceae</taxon>
        <taxon>Formicincola</taxon>
    </lineage>
</organism>
<proteinExistence type="predicted"/>
<dbReference type="RefSeq" id="WP_141443382.1">
    <property type="nucleotide sequence ID" value="NZ_CP038231.1"/>
</dbReference>
<keyword evidence="1" id="KW-0812">Transmembrane</keyword>
<evidence type="ECO:0000313" key="2">
    <source>
        <dbReference type="EMBL" id="QDH13674.1"/>
    </source>
</evidence>
<sequence>MSDEKNTASKLAQEGQDHIEALTDQFRSFLSSPKGQSMEVLGKEAGARAKEALDKLENINQPELKEAQKKVRHRPIASVLLSLLVGFVLGRLTKS</sequence>
<name>A0A4Y6U8Z4_9PROT</name>
<accession>A0A4Y6U8Z4</accession>
<dbReference type="Proteomes" id="UP000318709">
    <property type="component" value="Chromosome"/>
</dbReference>